<evidence type="ECO:0000256" key="5">
    <source>
        <dbReference type="ARBA" id="ARBA00023033"/>
    </source>
</evidence>
<proteinExistence type="inferred from homology"/>
<dbReference type="SUPFAM" id="SSF48264">
    <property type="entry name" value="Cytochrome P450"/>
    <property type="match status" value="1"/>
</dbReference>
<sequence length="508" mass="58298">MWGGFCPDSRRRSLPPGPRGYPIVGNLFDLADSEKVRVKVREWHQKYGDIFYTKIGGTDYIWLSSPKAVKDLMDKKSGIYSSRPYLPLAQDVASGKSRQLFMAYGPEWRNLRKHSHALLNLNASKKYMPVQDFESKVVLHDLLTQPEEYYTINRRYSTSVIMLVAYGHRIPSFSDPMITKIFSVLEHLSLVMAPGAWVVETLPVLAKLPQWMFGNWRTWGENAFAHDSKIYLSFWETLKQQVKAGTAKNCFCKDFYLNEPAKNGINDLLAAYTCGGLVEAGSETTATTINNWLLAMVLNTNVMKKAQEEIDRVVGPNRLPQWDDEPSLPYVRAMIKETLRWRPVNKYGMYHSSTEDDWYEGYFIPKDSVVVLNWWAIHNDPRRYKNPDAFDPDRYLNHPLSAAEYMNVADANDRDHFTYGAGRRACPGIHVAEKSLFIIITRILWGFKIGKKRAADGSFIEPTTKMMEGFLSVPEPFDCEITVRSPAREKLIQDVFDQSQAEGLHYRS</sequence>
<protein>
    <recommendedName>
        <fullName evidence="8">Cytochrome P450</fullName>
    </recommendedName>
</protein>
<dbReference type="Pfam" id="PF00067">
    <property type="entry name" value="p450"/>
    <property type="match status" value="1"/>
</dbReference>
<accession>A0ABP0CWY5</accession>
<comment type="similarity">
    <text evidence="1">Belongs to the cytochrome P450 family.</text>
</comment>
<dbReference type="Gene3D" id="1.10.630.10">
    <property type="entry name" value="Cytochrome P450"/>
    <property type="match status" value="1"/>
</dbReference>
<dbReference type="EMBL" id="CAWUHC010000163">
    <property type="protein sequence ID" value="CAK7236649.1"/>
    <property type="molecule type" value="Genomic_DNA"/>
</dbReference>
<dbReference type="PRINTS" id="PR00385">
    <property type="entry name" value="P450"/>
</dbReference>
<keyword evidence="7" id="KW-1185">Reference proteome</keyword>
<evidence type="ECO:0008006" key="8">
    <source>
        <dbReference type="Google" id="ProtNLM"/>
    </source>
</evidence>
<dbReference type="InterPro" id="IPR002401">
    <property type="entry name" value="Cyt_P450_E_grp-I"/>
</dbReference>
<keyword evidence="3" id="KW-0560">Oxidoreductase</keyword>
<evidence type="ECO:0000313" key="6">
    <source>
        <dbReference type="EMBL" id="CAK7236649.1"/>
    </source>
</evidence>
<evidence type="ECO:0000313" key="7">
    <source>
        <dbReference type="Proteomes" id="UP001642406"/>
    </source>
</evidence>
<dbReference type="Proteomes" id="UP001642406">
    <property type="component" value="Unassembled WGS sequence"/>
</dbReference>
<keyword evidence="5" id="KW-0503">Monooxygenase</keyword>
<keyword evidence="4" id="KW-0408">Iron</keyword>
<evidence type="ECO:0000256" key="3">
    <source>
        <dbReference type="ARBA" id="ARBA00023002"/>
    </source>
</evidence>
<dbReference type="PANTHER" id="PTHR46300">
    <property type="entry name" value="P450, PUTATIVE (EUROFUNG)-RELATED-RELATED"/>
    <property type="match status" value="1"/>
</dbReference>
<evidence type="ECO:0000256" key="4">
    <source>
        <dbReference type="ARBA" id="ARBA00023004"/>
    </source>
</evidence>
<organism evidence="6 7">
    <name type="scientific">Sporothrix bragantina</name>
    <dbReference type="NCBI Taxonomy" id="671064"/>
    <lineage>
        <taxon>Eukaryota</taxon>
        <taxon>Fungi</taxon>
        <taxon>Dikarya</taxon>
        <taxon>Ascomycota</taxon>
        <taxon>Pezizomycotina</taxon>
        <taxon>Sordariomycetes</taxon>
        <taxon>Sordariomycetidae</taxon>
        <taxon>Ophiostomatales</taxon>
        <taxon>Ophiostomataceae</taxon>
        <taxon>Sporothrix</taxon>
    </lineage>
</organism>
<comment type="caution">
    <text evidence="6">The sequence shown here is derived from an EMBL/GenBank/DDBJ whole genome shotgun (WGS) entry which is preliminary data.</text>
</comment>
<evidence type="ECO:0000256" key="1">
    <source>
        <dbReference type="ARBA" id="ARBA00010617"/>
    </source>
</evidence>
<dbReference type="InterPro" id="IPR050364">
    <property type="entry name" value="Cytochrome_P450_fung"/>
</dbReference>
<evidence type="ECO:0000256" key="2">
    <source>
        <dbReference type="ARBA" id="ARBA00022723"/>
    </source>
</evidence>
<dbReference type="PANTHER" id="PTHR46300:SF2">
    <property type="entry name" value="CYTOCHROME P450 MONOOXYGENASE ALNH-RELATED"/>
    <property type="match status" value="1"/>
</dbReference>
<dbReference type="CDD" id="cd11065">
    <property type="entry name" value="CYP64-like"/>
    <property type="match status" value="1"/>
</dbReference>
<keyword evidence="2" id="KW-0479">Metal-binding</keyword>
<dbReference type="InterPro" id="IPR036396">
    <property type="entry name" value="Cyt_P450_sf"/>
</dbReference>
<dbReference type="PRINTS" id="PR00463">
    <property type="entry name" value="EP450I"/>
</dbReference>
<reference evidence="6 7" key="1">
    <citation type="submission" date="2024-01" db="EMBL/GenBank/DDBJ databases">
        <authorList>
            <person name="Allen C."/>
            <person name="Tagirdzhanova G."/>
        </authorList>
    </citation>
    <scope>NUCLEOTIDE SEQUENCE [LARGE SCALE GENOMIC DNA]</scope>
</reference>
<gene>
    <name evidence="6" type="ORF">SBRCBS47491_009710</name>
</gene>
<name>A0ABP0CWY5_9PEZI</name>
<dbReference type="InterPro" id="IPR001128">
    <property type="entry name" value="Cyt_P450"/>
</dbReference>